<reference evidence="1 2" key="1">
    <citation type="submission" date="2016-07" db="EMBL/GenBank/DDBJ databases">
        <title>Pervasive Adenine N6-methylation of Active Genes in Fungi.</title>
        <authorList>
            <consortium name="DOE Joint Genome Institute"/>
            <person name="Mondo S.J."/>
            <person name="Dannebaum R.O."/>
            <person name="Kuo R.C."/>
            <person name="Labutti K."/>
            <person name="Haridas S."/>
            <person name="Kuo A."/>
            <person name="Salamov A."/>
            <person name="Ahrendt S.R."/>
            <person name="Lipzen A."/>
            <person name="Sullivan W."/>
            <person name="Andreopoulos W.B."/>
            <person name="Clum A."/>
            <person name="Lindquist E."/>
            <person name="Daum C."/>
            <person name="Ramamoorthy G.K."/>
            <person name="Gryganskyi A."/>
            <person name="Culley D."/>
            <person name="Magnuson J.K."/>
            <person name="James T.Y."/>
            <person name="O'Malley M.A."/>
            <person name="Stajich J.E."/>
            <person name="Spatafora J.W."/>
            <person name="Visel A."/>
            <person name="Grigoriev I.V."/>
        </authorList>
    </citation>
    <scope>NUCLEOTIDE SEQUENCE [LARGE SCALE GENOMIC DNA]</scope>
    <source>
        <strain evidence="1 2">ATCC 12442</strain>
    </source>
</reference>
<dbReference type="AlphaFoldDB" id="A0A1Y1W2I6"/>
<comment type="caution">
    <text evidence="1">The sequence shown here is derived from an EMBL/GenBank/DDBJ whole genome shotgun (WGS) entry which is preliminary data.</text>
</comment>
<evidence type="ECO:0000313" key="1">
    <source>
        <dbReference type="EMBL" id="ORX67760.1"/>
    </source>
</evidence>
<sequence length="70" mass="8011">MESLDHQPRVCEARRWISGIRYLLEMQHCYCTNELEKAGYSGPGTGGSKSKREQESLVISKYGLVFLIFI</sequence>
<gene>
    <name evidence="1" type="ORF">DL89DRAFT_268974</name>
</gene>
<evidence type="ECO:0000313" key="2">
    <source>
        <dbReference type="Proteomes" id="UP000193922"/>
    </source>
</evidence>
<keyword evidence="2" id="KW-1185">Reference proteome</keyword>
<dbReference type="Proteomes" id="UP000193922">
    <property type="component" value="Unassembled WGS sequence"/>
</dbReference>
<accession>A0A1Y1W2I6</accession>
<dbReference type="RefSeq" id="XP_040741606.1">
    <property type="nucleotide sequence ID" value="XM_040888099.1"/>
</dbReference>
<protein>
    <submittedName>
        <fullName evidence="1">Uncharacterized protein</fullName>
    </submittedName>
</protein>
<organism evidence="1 2">
    <name type="scientific">Linderina pennispora</name>
    <dbReference type="NCBI Taxonomy" id="61395"/>
    <lineage>
        <taxon>Eukaryota</taxon>
        <taxon>Fungi</taxon>
        <taxon>Fungi incertae sedis</taxon>
        <taxon>Zoopagomycota</taxon>
        <taxon>Kickxellomycotina</taxon>
        <taxon>Kickxellomycetes</taxon>
        <taxon>Kickxellales</taxon>
        <taxon>Kickxellaceae</taxon>
        <taxon>Linderina</taxon>
    </lineage>
</organism>
<proteinExistence type="predicted"/>
<dbReference type="EMBL" id="MCFD01000011">
    <property type="protein sequence ID" value="ORX67760.1"/>
    <property type="molecule type" value="Genomic_DNA"/>
</dbReference>
<dbReference type="GeneID" id="63804747"/>
<name>A0A1Y1W2I6_9FUNG</name>